<comment type="caution">
    <text evidence="2">The sequence shown here is derived from an EMBL/GenBank/DDBJ whole genome shotgun (WGS) entry which is preliminary data.</text>
</comment>
<reference evidence="2" key="1">
    <citation type="submission" date="2021-02" db="EMBL/GenBank/DDBJ databases">
        <title>Comparative genomics reveals that relaxation of natural selection precedes convergent phenotypic evolution of cavefish.</title>
        <authorList>
            <person name="Peng Z."/>
        </authorList>
    </citation>
    <scope>NUCLEOTIDE SEQUENCE</scope>
    <source>
        <tissue evidence="2">Muscle</tissue>
    </source>
</reference>
<proteinExistence type="predicted"/>
<feature type="region of interest" description="Disordered" evidence="1">
    <location>
        <begin position="204"/>
        <end position="231"/>
    </location>
</feature>
<feature type="region of interest" description="Disordered" evidence="1">
    <location>
        <begin position="312"/>
        <end position="417"/>
    </location>
</feature>
<dbReference type="AlphaFoldDB" id="A0A9W7TRR1"/>
<protein>
    <submittedName>
        <fullName evidence="2">D1B dopamine receptor</fullName>
    </submittedName>
</protein>
<name>A0A9W7TRR1_TRIRA</name>
<feature type="compositionally biased region" description="Basic and acidic residues" evidence="1">
    <location>
        <begin position="210"/>
        <end position="231"/>
    </location>
</feature>
<dbReference type="EMBL" id="JAFHDT010000013">
    <property type="protein sequence ID" value="KAI7801366.1"/>
    <property type="molecule type" value="Genomic_DNA"/>
</dbReference>
<feature type="compositionally biased region" description="Basic and acidic residues" evidence="1">
    <location>
        <begin position="375"/>
        <end position="392"/>
    </location>
</feature>
<evidence type="ECO:0000313" key="3">
    <source>
        <dbReference type="Proteomes" id="UP001059041"/>
    </source>
</evidence>
<feature type="non-terminal residue" evidence="2">
    <location>
        <position position="1"/>
    </location>
</feature>
<evidence type="ECO:0000256" key="1">
    <source>
        <dbReference type="SAM" id="MobiDB-lite"/>
    </source>
</evidence>
<feature type="compositionally biased region" description="Basic and acidic residues" evidence="1">
    <location>
        <begin position="351"/>
        <end position="366"/>
    </location>
</feature>
<evidence type="ECO:0000313" key="2">
    <source>
        <dbReference type="EMBL" id="KAI7801366.1"/>
    </source>
</evidence>
<accession>A0A9W7TRR1</accession>
<sequence>RRPVNSVRSERRARVRVTLRVRANVVIVRKLRDPVERVLGVNTAHNIGYDVDVRVRDLFMEQRVLVIGHELVADVDRFHRSTGAAVPTAQQTGETLAELGVERVNDGVERGVGPAEPHEHVERGLADARETRARSAGRFVAERNHAVENEEGQPAAHEHAHDDGQSLQKFGLPVDGGFERGVVLAREPVGPTTLRALCRALQRGDPPDLNLRDPVDPRVSDDHDRHGNIEADERGRDGVLPVQTRVAVVAGAAGVRLRGRLVPIQLDRDERNEDGQSPRHADHHERHALGHLALVAERAADGPVAVNADDAQVQDGRGGAHDVERHPDVAVRAERPEPGHLRHRLPRHHEHGHEQVRDRQRHDESVRNFGAQVAEPEHRGAHQDVPEQRPENQRAQQASGERAGEHPSRLGLGSAGH</sequence>
<organism evidence="2 3">
    <name type="scientific">Triplophysa rosa</name>
    <name type="common">Cave loach</name>
    <dbReference type="NCBI Taxonomy" id="992332"/>
    <lineage>
        <taxon>Eukaryota</taxon>
        <taxon>Metazoa</taxon>
        <taxon>Chordata</taxon>
        <taxon>Craniata</taxon>
        <taxon>Vertebrata</taxon>
        <taxon>Euteleostomi</taxon>
        <taxon>Actinopterygii</taxon>
        <taxon>Neopterygii</taxon>
        <taxon>Teleostei</taxon>
        <taxon>Ostariophysi</taxon>
        <taxon>Cypriniformes</taxon>
        <taxon>Nemacheilidae</taxon>
        <taxon>Triplophysa</taxon>
    </lineage>
</organism>
<keyword evidence="2" id="KW-0675">Receptor</keyword>
<dbReference type="Proteomes" id="UP001059041">
    <property type="component" value="Linkage Group LG13"/>
</dbReference>
<feature type="non-terminal residue" evidence="2">
    <location>
        <position position="417"/>
    </location>
</feature>
<keyword evidence="3" id="KW-1185">Reference proteome</keyword>
<feature type="region of interest" description="Disordered" evidence="1">
    <location>
        <begin position="145"/>
        <end position="164"/>
    </location>
</feature>
<feature type="compositionally biased region" description="Basic residues" evidence="1">
    <location>
        <begin position="341"/>
        <end position="350"/>
    </location>
</feature>
<feature type="compositionally biased region" description="Basic and acidic residues" evidence="1">
    <location>
        <begin position="318"/>
        <end position="340"/>
    </location>
</feature>
<gene>
    <name evidence="2" type="ORF">IRJ41_009248</name>
</gene>